<dbReference type="PATRIC" id="fig|1339350.3.peg.1106"/>
<sequence>MARFLKVLLPEEKQISFSPILYFTQYSCEYYIYQLRRILI</sequence>
<organism evidence="1 2">
    <name type="scientific">Phocaeicola vulgatus str. 3775 SL</name>
    <name type="common">B</name>
    <name type="synonym">iv</name>
    <dbReference type="NCBI Taxonomy" id="1339350"/>
    <lineage>
        <taxon>Bacteria</taxon>
        <taxon>Pseudomonadati</taxon>
        <taxon>Bacteroidota</taxon>
        <taxon>Bacteroidia</taxon>
        <taxon>Bacteroidales</taxon>
        <taxon>Bacteroidaceae</taxon>
        <taxon>Phocaeicola</taxon>
    </lineage>
</organism>
<dbReference type="EMBL" id="JNHI01000005">
    <property type="protein sequence ID" value="KDS32278.1"/>
    <property type="molecule type" value="Genomic_DNA"/>
</dbReference>
<dbReference type="Proteomes" id="UP000028134">
    <property type="component" value="Unassembled WGS sequence"/>
</dbReference>
<evidence type="ECO:0000313" key="2">
    <source>
        <dbReference type="Proteomes" id="UP000028134"/>
    </source>
</evidence>
<protein>
    <submittedName>
        <fullName evidence="1">Uncharacterized protein</fullName>
    </submittedName>
</protein>
<proteinExistence type="predicted"/>
<comment type="caution">
    <text evidence="1">The sequence shown here is derived from an EMBL/GenBank/DDBJ whole genome shotgun (WGS) entry which is preliminary data.</text>
</comment>
<reference evidence="1 2" key="1">
    <citation type="submission" date="2014-04" db="EMBL/GenBank/DDBJ databases">
        <authorList>
            <person name="Sears C."/>
            <person name="Carroll K."/>
            <person name="Sack B.R."/>
            <person name="Qadri F."/>
            <person name="Myers L.L."/>
            <person name="Chung G.-T."/>
            <person name="Escheverria P."/>
            <person name="Fraser C.M."/>
            <person name="Sadzewicz L."/>
            <person name="Shefchek K.A."/>
            <person name="Tallon L."/>
            <person name="Das S.P."/>
            <person name="Daugherty S."/>
            <person name="Mongodin E.F."/>
        </authorList>
    </citation>
    <scope>NUCLEOTIDE SEQUENCE [LARGE SCALE GENOMIC DNA]</scope>
    <source>
        <strain evidence="2">3775 SL(B) 10 (iv)</strain>
    </source>
</reference>
<evidence type="ECO:0000313" key="1">
    <source>
        <dbReference type="EMBL" id="KDS32278.1"/>
    </source>
</evidence>
<accession>A0A078RA40</accession>
<name>A0A078RA40_PHOVU</name>
<gene>
    <name evidence="1" type="ORF">M097_1152</name>
</gene>
<dbReference type="AlphaFoldDB" id="A0A078RA40"/>